<evidence type="ECO:0000256" key="1">
    <source>
        <dbReference type="ARBA" id="ARBA00022630"/>
    </source>
</evidence>
<name>A0A7W7PXZ7_9ACTN</name>
<keyword evidence="1" id="KW-0285">Flavoprotein</keyword>
<dbReference type="EC" id="1.8.1.9" evidence="3"/>
<dbReference type="InterPro" id="IPR036188">
    <property type="entry name" value="FAD/NAD-bd_sf"/>
</dbReference>
<proteinExistence type="predicted"/>
<protein>
    <submittedName>
        <fullName evidence="3">Thioredoxin reductase (NADPH)/alkyl hydroperoxide reductase subunit F</fullName>
        <ecNumber evidence="3">1.6.4.-</ecNumber>
        <ecNumber evidence="3">1.8.1.9</ecNumber>
    </submittedName>
</protein>
<reference evidence="3 4" key="1">
    <citation type="submission" date="2020-08" db="EMBL/GenBank/DDBJ databases">
        <title>Genomic Encyclopedia of Type Strains, Phase III (KMG-III): the genomes of soil and plant-associated and newly described type strains.</title>
        <authorList>
            <person name="Whitman W."/>
        </authorList>
    </citation>
    <scope>NUCLEOTIDE SEQUENCE [LARGE SCALE GENOMIC DNA]</scope>
    <source>
        <strain evidence="3 4">CECT 3273</strain>
    </source>
</reference>
<evidence type="ECO:0000256" key="2">
    <source>
        <dbReference type="ARBA" id="ARBA00023002"/>
    </source>
</evidence>
<dbReference type="EMBL" id="JACHJI010000026">
    <property type="protein sequence ID" value="MBB4903303.1"/>
    <property type="molecule type" value="Genomic_DNA"/>
</dbReference>
<comment type="caution">
    <text evidence="3">The sequence shown here is derived from an EMBL/GenBank/DDBJ whole genome shotgun (WGS) entry which is preliminary data.</text>
</comment>
<dbReference type="Gene3D" id="3.50.50.60">
    <property type="entry name" value="FAD/NAD(P)-binding domain"/>
    <property type="match status" value="1"/>
</dbReference>
<gene>
    <name evidence="3" type="ORF">FHS37_007400</name>
</gene>
<evidence type="ECO:0000313" key="3">
    <source>
        <dbReference type="EMBL" id="MBB4903303.1"/>
    </source>
</evidence>
<dbReference type="InterPro" id="IPR050097">
    <property type="entry name" value="Ferredoxin-NADP_redctase_2"/>
</dbReference>
<evidence type="ECO:0000313" key="4">
    <source>
        <dbReference type="Proteomes" id="UP000579523"/>
    </source>
</evidence>
<dbReference type="PANTHER" id="PTHR48105">
    <property type="entry name" value="THIOREDOXIN REDUCTASE 1-RELATED-RELATED"/>
    <property type="match status" value="1"/>
</dbReference>
<accession>A0A7W7PXZ7</accession>
<dbReference type="RefSeq" id="WP_245005776.1">
    <property type="nucleotide sequence ID" value="NZ_BMTK01000020.1"/>
</dbReference>
<dbReference type="Proteomes" id="UP000579523">
    <property type="component" value="Unassembled WGS sequence"/>
</dbReference>
<dbReference type="EC" id="1.6.4.-" evidence="3"/>
<sequence>MVVGAGPAGVAAAMMAASLKLHALVIEAEQVGSKLHMIGALENVPGGWTAGPQLAEALRLDLMRLQETGRCSVVQAHAVSVHGHDDRAELALSDGRLLIGRTAVVATGVASLTPADMAWVTVPPDLVAPPLWRTAPENLSGYTYVLGADRPLGTWLRAHPNATKMLHVLCPPADQYKTAEVADDERVRIVPVSHVAVQPDRGGGWRLDVTDQAGAQKTYVVNTLLNNLGAKPAALEGLVEGPDGYCPPGRQHPRIHVAGDLRASRYQRIVTAQGSGAEAVLAYYYDTTLSGAGSRR</sequence>
<keyword evidence="4" id="KW-1185">Reference proteome</keyword>
<organism evidence="3 4">
    <name type="scientific">Streptomyces griseomycini</name>
    <dbReference type="NCBI Taxonomy" id="66895"/>
    <lineage>
        <taxon>Bacteria</taxon>
        <taxon>Bacillati</taxon>
        <taxon>Actinomycetota</taxon>
        <taxon>Actinomycetes</taxon>
        <taxon>Kitasatosporales</taxon>
        <taxon>Streptomycetaceae</taxon>
        <taxon>Streptomyces</taxon>
    </lineage>
</organism>
<keyword evidence="2 3" id="KW-0560">Oxidoreductase</keyword>
<dbReference type="GO" id="GO:0004791">
    <property type="term" value="F:thioredoxin-disulfide reductase (NADPH) activity"/>
    <property type="evidence" value="ECO:0007669"/>
    <property type="project" value="UniProtKB-EC"/>
</dbReference>
<dbReference type="AlphaFoldDB" id="A0A7W7PXZ7"/>
<dbReference type="SUPFAM" id="SSF51905">
    <property type="entry name" value="FAD/NAD(P)-binding domain"/>
    <property type="match status" value="1"/>
</dbReference>